<accession>A0A5B6W907</accession>
<sequence>MAPNRITLLNKEKKKNESFRQFSQRWREVPTQVQPPLLEKETTKFFVNTLKAPFINHMLGSATKSFSNIVMSGEMFGNAVRSGKIDMKENAKRLASRKKENGVNNASVYNKGYSKPVTMIDGGLIIQNSKEKPKGMRSYCEFHTEEDHEIQECTKFRALVQRLMDNKELEFFEYAKGSEGKDVCTSEEGSTEKVYKDCNMMILGEQNPISASKEGQDMGFYTHSARSYDPANTRTEPVKGKALAVEHKKEKIPRLITY</sequence>
<dbReference type="AlphaFoldDB" id="A0A5B6W907"/>
<dbReference type="Proteomes" id="UP000325315">
    <property type="component" value="Unassembled WGS sequence"/>
</dbReference>
<proteinExistence type="predicted"/>
<reference evidence="2" key="1">
    <citation type="journal article" date="2019" name="Plant Biotechnol. J.">
        <title>Genome sequencing of the Australian wild diploid species Gossypium australe highlights disease resistance and delayed gland morphogenesis.</title>
        <authorList>
            <person name="Cai Y."/>
            <person name="Cai X."/>
            <person name="Wang Q."/>
            <person name="Wang P."/>
            <person name="Zhang Y."/>
            <person name="Cai C."/>
            <person name="Xu Y."/>
            <person name="Wang K."/>
            <person name="Zhou Z."/>
            <person name="Wang C."/>
            <person name="Geng S."/>
            <person name="Li B."/>
            <person name="Dong Q."/>
            <person name="Hou Y."/>
            <person name="Wang H."/>
            <person name="Ai P."/>
            <person name="Liu Z."/>
            <person name="Yi F."/>
            <person name="Sun M."/>
            <person name="An G."/>
            <person name="Cheng J."/>
            <person name="Zhang Y."/>
            <person name="Shi Q."/>
            <person name="Xie Y."/>
            <person name="Shi X."/>
            <person name="Chang Y."/>
            <person name="Huang F."/>
            <person name="Chen Y."/>
            <person name="Hong S."/>
            <person name="Mi L."/>
            <person name="Sun Q."/>
            <person name="Zhang L."/>
            <person name="Zhou B."/>
            <person name="Peng R."/>
            <person name="Zhang X."/>
            <person name="Liu F."/>
        </authorList>
    </citation>
    <scope>NUCLEOTIDE SEQUENCE [LARGE SCALE GENOMIC DNA]</scope>
    <source>
        <strain evidence="2">cv. PA1801</strain>
    </source>
</reference>
<gene>
    <name evidence="1" type="ORF">EPI10_011495</name>
</gene>
<evidence type="ECO:0000313" key="2">
    <source>
        <dbReference type="Proteomes" id="UP000325315"/>
    </source>
</evidence>
<comment type="caution">
    <text evidence="1">The sequence shown here is derived from an EMBL/GenBank/DDBJ whole genome shotgun (WGS) entry which is preliminary data.</text>
</comment>
<dbReference type="GO" id="GO:0032259">
    <property type="term" value="P:methylation"/>
    <property type="evidence" value="ECO:0007669"/>
    <property type="project" value="UniProtKB-KW"/>
</dbReference>
<keyword evidence="2" id="KW-1185">Reference proteome</keyword>
<dbReference type="EMBL" id="SMMG02000004">
    <property type="protein sequence ID" value="KAA3477617.1"/>
    <property type="molecule type" value="Genomic_DNA"/>
</dbReference>
<keyword evidence="1" id="KW-0808">Transferase</keyword>
<name>A0A5B6W907_9ROSI</name>
<protein>
    <submittedName>
        <fullName evidence="1">Trans-resveratrol di-O-methyltransferase-like</fullName>
    </submittedName>
</protein>
<evidence type="ECO:0000313" key="1">
    <source>
        <dbReference type="EMBL" id="KAA3477617.1"/>
    </source>
</evidence>
<keyword evidence="1" id="KW-0489">Methyltransferase</keyword>
<dbReference type="PANTHER" id="PTHR32108">
    <property type="entry name" value="DNA-DIRECTED RNA POLYMERASE SUBUNIT ALPHA"/>
    <property type="match status" value="1"/>
</dbReference>
<dbReference type="GO" id="GO:0008168">
    <property type="term" value="F:methyltransferase activity"/>
    <property type="evidence" value="ECO:0007669"/>
    <property type="project" value="UniProtKB-KW"/>
</dbReference>
<organism evidence="1 2">
    <name type="scientific">Gossypium australe</name>
    <dbReference type="NCBI Taxonomy" id="47621"/>
    <lineage>
        <taxon>Eukaryota</taxon>
        <taxon>Viridiplantae</taxon>
        <taxon>Streptophyta</taxon>
        <taxon>Embryophyta</taxon>
        <taxon>Tracheophyta</taxon>
        <taxon>Spermatophyta</taxon>
        <taxon>Magnoliopsida</taxon>
        <taxon>eudicotyledons</taxon>
        <taxon>Gunneridae</taxon>
        <taxon>Pentapetalae</taxon>
        <taxon>rosids</taxon>
        <taxon>malvids</taxon>
        <taxon>Malvales</taxon>
        <taxon>Malvaceae</taxon>
        <taxon>Malvoideae</taxon>
        <taxon>Gossypium</taxon>
    </lineage>
</organism>
<dbReference type="PANTHER" id="PTHR32108:SF5">
    <property type="entry name" value="DYNACTIN SUBUNIT 1-LIKE"/>
    <property type="match status" value="1"/>
</dbReference>